<keyword evidence="1" id="KW-1133">Transmembrane helix</keyword>
<evidence type="ECO:0000313" key="3">
    <source>
        <dbReference type="Proteomes" id="UP000229497"/>
    </source>
</evidence>
<organism evidence="2 3">
    <name type="scientific">Candidatus Roizmanbacteria bacterium CG11_big_fil_rev_8_21_14_0_20_37_16</name>
    <dbReference type="NCBI Taxonomy" id="1974857"/>
    <lineage>
        <taxon>Bacteria</taxon>
        <taxon>Candidatus Roizmaniibacteriota</taxon>
    </lineage>
</organism>
<gene>
    <name evidence="2" type="ORF">COV87_01550</name>
</gene>
<dbReference type="Proteomes" id="UP000229497">
    <property type="component" value="Unassembled WGS sequence"/>
</dbReference>
<sequence length="200" mass="22468">MPINTDLSERASESKKTVGRSVSLNGVHAVDVSLKQAQNLNDPIVDLNIKVNNPIGRLWLAIKRIWKSQNTIISLRFTIPLLVLPIALYVLYVLWQGRGMTIPMSKLGVIHQVNMGGTPRDILVLPTSDVYVVDYTSTFNQTTRIEDKPVIVVGTYHATSNTLRVESLIPYSQLDLPKDTTPTPSKSVWQNIWDFVAQFR</sequence>
<dbReference type="EMBL" id="PCVK01000044">
    <property type="protein sequence ID" value="PIQ71760.1"/>
    <property type="molecule type" value="Genomic_DNA"/>
</dbReference>
<protein>
    <submittedName>
        <fullName evidence="2">Uncharacterized protein</fullName>
    </submittedName>
</protein>
<reference evidence="2 3" key="1">
    <citation type="submission" date="2017-09" db="EMBL/GenBank/DDBJ databases">
        <title>Depth-based differentiation of microbial function through sediment-hosted aquifers and enrichment of novel symbionts in the deep terrestrial subsurface.</title>
        <authorList>
            <person name="Probst A.J."/>
            <person name="Ladd B."/>
            <person name="Jarett J.K."/>
            <person name="Geller-Mcgrath D.E."/>
            <person name="Sieber C.M."/>
            <person name="Emerson J.B."/>
            <person name="Anantharaman K."/>
            <person name="Thomas B.C."/>
            <person name="Malmstrom R."/>
            <person name="Stieglmeier M."/>
            <person name="Klingl A."/>
            <person name="Woyke T."/>
            <person name="Ryan C.M."/>
            <person name="Banfield J.F."/>
        </authorList>
    </citation>
    <scope>NUCLEOTIDE SEQUENCE [LARGE SCALE GENOMIC DNA]</scope>
    <source>
        <strain evidence="2">CG11_big_fil_rev_8_21_14_0_20_37_16</strain>
    </source>
</reference>
<proteinExistence type="predicted"/>
<evidence type="ECO:0000313" key="2">
    <source>
        <dbReference type="EMBL" id="PIQ71760.1"/>
    </source>
</evidence>
<comment type="caution">
    <text evidence="2">The sequence shown here is derived from an EMBL/GenBank/DDBJ whole genome shotgun (WGS) entry which is preliminary data.</text>
</comment>
<keyword evidence="1" id="KW-0472">Membrane</keyword>
<keyword evidence="1" id="KW-0812">Transmembrane</keyword>
<dbReference type="AlphaFoldDB" id="A0A2H0KKH4"/>
<name>A0A2H0KKH4_9BACT</name>
<feature type="transmembrane region" description="Helical" evidence="1">
    <location>
        <begin position="73"/>
        <end position="95"/>
    </location>
</feature>
<evidence type="ECO:0000256" key="1">
    <source>
        <dbReference type="SAM" id="Phobius"/>
    </source>
</evidence>
<accession>A0A2H0KKH4</accession>